<dbReference type="InterPro" id="IPR011008">
    <property type="entry name" value="Dimeric_a/b-barrel"/>
</dbReference>
<dbReference type="Gene3D" id="3.30.70.1060">
    <property type="entry name" value="Dimeric alpha+beta barrel"/>
    <property type="match status" value="1"/>
</dbReference>
<sequence length="153" mass="17593">MRYILMVKATGFSEARVKQSQTYIDQMKAYKKSLAMAGVLLAEEELQPSWAGIRICYPSQGGEPELLVGPFPIHQELLAEYTLIDVSSEEDALHWALQMPIPADRGKYELELRKLEERSSFIREPSRQVMEADLQDLRYILQTREKFEGVNAK</sequence>
<dbReference type="Proteomes" id="UP000653578">
    <property type="component" value="Unassembled WGS sequence"/>
</dbReference>
<dbReference type="PANTHER" id="PTHR35174">
    <property type="entry name" value="BLL7171 PROTEIN-RELATED"/>
    <property type="match status" value="1"/>
</dbReference>
<reference evidence="3 4" key="1">
    <citation type="submission" date="2019-10" db="EMBL/GenBank/DDBJ databases">
        <title>Description of Paenibacillus humi sp. nov.</title>
        <authorList>
            <person name="Carlier A."/>
            <person name="Qi S."/>
        </authorList>
    </citation>
    <scope>NUCLEOTIDE SEQUENCE [LARGE SCALE GENOMIC DNA]</scope>
    <source>
        <strain evidence="3 4">LMG 31461</strain>
    </source>
</reference>
<comment type="similarity">
    <text evidence="1">Belongs to the YciI family.</text>
</comment>
<dbReference type="SUPFAM" id="SSF54909">
    <property type="entry name" value="Dimeric alpha+beta barrel"/>
    <property type="match status" value="1"/>
</dbReference>
<dbReference type="PANTHER" id="PTHR35174:SF4">
    <property type="entry name" value="BLL7163 PROTEIN"/>
    <property type="match status" value="1"/>
</dbReference>
<name>A0ABX1XGS9_9BACL</name>
<organism evidence="3 4">
    <name type="scientific">Paenibacillus plantarum</name>
    <dbReference type="NCBI Taxonomy" id="2654975"/>
    <lineage>
        <taxon>Bacteria</taxon>
        <taxon>Bacillati</taxon>
        <taxon>Bacillota</taxon>
        <taxon>Bacilli</taxon>
        <taxon>Bacillales</taxon>
        <taxon>Paenibacillaceae</taxon>
        <taxon>Paenibacillus</taxon>
    </lineage>
</organism>
<dbReference type="RefSeq" id="WP_171634633.1">
    <property type="nucleotide sequence ID" value="NZ_WHNY01000074.1"/>
</dbReference>
<evidence type="ECO:0000256" key="1">
    <source>
        <dbReference type="ARBA" id="ARBA00007689"/>
    </source>
</evidence>
<dbReference type="InterPro" id="IPR005545">
    <property type="entry name" value="YCII"/>
</dbReference>
<proteinExistence type="inferred from homology"/>
<protein>
    <submittedName>
        <fullName evidence="3">YciI family protein</fullName>
    </submittedName>
</protein>
<dbReference type="Pfam" id="PF03795">
    <property type="entry name" value="YCII"/>
    <property type="match status" value="1"/>
</dbReference>
<keyword evidence="4" id="KW-1185">Reference proteome</keyword>
<accession>A0ABX1XGS9</accession>
<gene>
    <name evidence="3" type="ORF">GC096_27225</name>
</gene>
<comment type="caution">
    <text evidence="3">The sequence shown here is derived from an EMBL/GenBank/DDBJ whole genome shotgun (WGS) entry which is preliminary data.</text>
</comment>
<evidence type="ECO:0000313" key="4">
    <source>
        <dbReference type="Proteomes" id="UP000653578"/>
    </source>
</evidence>
<evidence type="ECO:0000313" key="3">
    <source>
        <dbReference type="EMBL" id="NOU67722.1"/>
    </source>
</evidence>
<dbReference type="EMBL" id="WHNY01000074">
    <property type="protein sequence ID" value="NOU67722.1"/>
    <property type="molecule type" value="Genomic_DNA"/>
</dbReference>
<evidence type="ECO:0000259" key="2">
    <source>
        <dbReference type="Pfam" id="PF03795"/>
    </source>
</evidence>
<feature type="domain" description="YCII-related" evidence="2">
    <location>
        <begin position="1"/>
        <end position="108"/>
    </location>
</feature>